<organism evidence="1 2">
    <name type="scientific">Candidatus Kaiserbacteria bacterium RIFOXYB1_FULL_46_14</name>
    <dbReference type="NCBI Taxonomy" id="1798531"/>
    <lineage>
        <taxon>Bacteria</taxon>
        <taxon>Candidatus Kaiseribacteriota</taxon>
    </lineage>
</organism>
<reference evidence="1 2" key="1">
    <citation type="journal article" date="2016" name="Nat. Commun.">
        <title>Thousands of microbial genomes shed light on interconnected biogeochemical processes in an aquifer system.</title>
        <authorList>
            <person name="Anantharaman K."/>
            <person name="Brown C.T."/>
            <person name="Hug L.A."/>
            <person name="Sharon I."/>
            <person name="Castelle C.J."/>
            <person name="Probst A.J."/>
            <person name="Thomas B.C."/>
            <person name="Singh A."/>
            <person name="Wilkins M.J."/>
            <person name="Karaoz U."/>
            <person name="Brodie E.L."/>
            <person name="Williams K.H."/>
            <person name="Hubbard S.S."/>
            <person name="Banfield J.F."/>
        </authorList>
    </citation>
    <scope>NUCLEOTIDE SEQUENCE [LARGE SCALE GENOMIC DNA]</scope>
</reference>
<evidence type="ECO:0000313" key="2">
    <source>
        <dbReference type="Proteomes" id="UP000177395"/>
    </source>
</evidence>
<name>A0A1F6FI59_9BACT</name>
<dbReference type="Pfam" id="PF13365">
    <property type="entry name" value="Trypsin_2"/>
    <property type="match status" value="1"/>
</dbReference>
<evidence type="ECO:0008006" key="3">
    <source>
        <dbReference type="Google" id="ProtNLM"/>
    </source>
</evidence>
<accession>A0A1F6FI59</accession>
<gene>
    <name evidence="1" type="ORF">A2392_02075</name>
</gene>
<dbReference type="InterPro" id="IPR043504">
    <property type="entry name" value="Peptidase_S1_PA_chymotrypsin"/>
</dbReference>
<evidence type="ECO:0000313" key="1">
    <source>
        <dbReference type="EMBL" id="OGG85543.1"/>
    </source>
</evidence>
<dbReference type="SUPFAM" id="SSF50494">
    <property type="entry name" value="Trypsin-like serine proteases"/>
    <property type="match status" value="1"/>
</dbReference>
<dbReference type="EMBL" id="MFMS01000006">
    <property type="protein sequence ID" value="OGG85543.1"/>
    <property type="molecule type" value="Genomic_DNA"/>
</dbReference>
<protein>
    <recommendedName>
        <fullName evidence="3">Serine protease</fullName>
    </recommendedName>
</protein>
<dbReference type="InterPro" id="IPR009003">
    <property type="entry name" value="Peptidase_S1_PA"/>
</dbReference>
<dbReference type="Gene3D" id="2.40.10.10">
    <property type="entry name" value="Trypsin-like serine proteases"/>
    <property type="match status" value="2"/>
</dbReference>
<dbReference type="Proteomes" id="UP000177395">
    <property type="component" value="Unassembled WGS sequence"/>
</dbReference>
<dbReference type="AlphaFoldDB" id="A0A1F6FI59"/>
<sequence>MSFVSTIIAFLVSIVASVSIWWTESTDRNIIIIENAAGVAAVVQGVAEPPITDSTYSSLLDIINASLERIREGVSLTNEASTTAPLSADDSLPEQDLAEAIVNIYCITKTPEYRRIISGTGFFISDRGVVLTNAHVGQFLLLEKYNDQSKTDCHIKTGESAASAYEVDLLYISPTWLIEHADLISDPAPKGTGENDFALLYVTSAISGEKLPSHFPYLPPATSPLSPEYRRANVILVGYPQSESSSGVRVTSTTTITDLYTFESGYADVISLASSSLGYKGASGGPVIDHLGRAIGVITTKEAGTTALNAITISHIDRVLTKEKGIDLANSIRGDLVRKAQIFNETVSPILQTLLTNNLE</sequence>
<comment type="caution">
    <text evidence="1">The sequence shown here is derived from an EMBL/GenBank/DDBJ whole genome shotgun (WGS) entry which is preliminary data.</text>
</comment>
<proteinExistence type="predicted"/>